<gene>
    <name evidence="1" type="primary">HPC2</name>
    <name evidence="1" type="ORF">LOY88_006368</name>
</gene>
<accession>A0ACB8UR61</accession>
<name>A0ACB8UR61_9EURO</name>
<evidence type="ECO:0000313" key="1">
    <source>
        <dbReference type="EMBL" id="KAI2382056.1"/>
    </source>
</evidence>
<reference evidence="1" key="1">
    <citation type="journal article" date="2022" name="bioRxiv">
        <title>Population genetic analysis of Ophidiomyces ophidiicola, the causative agent of snake fungal disease, indicates recent introductions to the USA.</title>
        <authorList>
            <person name="Ladner J.T."/>
            <person name="Palmer J.M."/>
            <person name="Ettinger C.L."/>
            <person name="Stajich J.E."/>
            <person name="Farrell T.M."/>
            <person name="Glorioso B.M."/>
            <person name="Lawson B."/>
            <person name="Price S.J."/>
            <person name="Stengle A.G."/>
            <person name="Grear D.A."/>
            <person name="Lorch J.M."/>
        </authorList>
    </citation>
    <scope>NUCLEOTIDE SEQUENCE</scope>
    <source>
        <strain evidence="1">NWHC 24266-5</strain>
    </source>
</reference>
<protein>
    <submittedName>
        <fullName evidence="1">HIR complex subunit</fullName>
    </submittedName>
</protein>
<organism evidence="1">
    <name type="scientific">Ophidiomyces ophidiicola</name>
    <dbReference type="NCBI Taxonomy" id="1387563"/>
    <lineage>
        <taxon>Eukaryota</taxon>
        <taxon>Fungi</taxon>
        <taxon>Dikarya</taxon>
        <taxon>Ascomycota</taxon>
        <taxon>Pezizomycotina</taxon>
        <taxon>Eurotiomycetes</taxon>
        <taxon>Eurotiomycetidae</taxon>
        <taxon>Onygenales</taxon>
        <taxon>Onygenaceae</taxon>
        <taxon>Ophidiomyces</taxon>
    </lineage>
</organism>
<sequence>PRPFSVPPPPPPPPTQRTSGQHYDPVRAALDSYPPPPPPVPSTSSPASAAAAPAPAVNVTIPSTLSGSFTSPPNTATSPPRTVFRASASPAISSIIDPPAPTMAAVSLAPPPPTALLPQNMTNLPIHNSPARPEASMEPPKPAEERSLGPARLQELVPMDIDNKQQPPPVPTTAIAQKSSATPKKDKATASPNTPASGAQSPKPGARSKEAAPRTTGSGLLTSAVFGLDMNSSASTAKTVPNIIVHVPLQGQTNVIFNFARLAEEQYGFDALHPRIAAQRERRARLAAASAALARNEKNRGESGAEDDLSLDVDRDSDGDGDIAMSGTGPASEAAAGAAKGRRKKMEDYDRDDPFVDDSELVWEEQAAASKDGFFVYSGPLVPEGQTPSVERSVNILIVLSITLFLTPDNYRADGTVKRGRGRGGRAAAGESRAAAASRTGRKDGAKDKDSKDDGPAKEKPRSGRGGAGATRKPRMTKADRLLMEKEKAEREKLGMGLAGKNGVAVGAK</sequence>
<comment type="caution">
    <text evidence="1">The sequence shown here is derived from an EMBL/GenBank/DDBJ whole genome shotgun (WGS) entry which is preliminary data.</text>
</comment>
<feature type="non-terminal residue" evidence="1">
    <location>
        <position position="1"/>
    </location>
</feature>
<proteinExistence type="predicted"/>
<dbReference type="EMBL" id="JALBCA010000148">
    <property type="protein sequence ID" value="KAI2382056.1"/>
    <property type="molecule type" value="Genomic_DNA"/>
</dbReference>